<dbReference type="EMBL" id="ACEP01000094">
    <property type="protein sequence ID" value="EEG36035.1"/>
    <property type="molecule type" value="Genomic_DNA"/>
</dbReference>
<dbReference type="Proteomes" id="UP000003174">
    <property type="component" value="Unassembled WGS sequence"/>
</dbReference>
<gene>
    <name evidence="1" type="ORF">EUBHAL_02139</name>
</gene>
<dbReference type="AlphaFoldDB" id="C0EXJ7"/>
<protein>
    <submittedName>
        <fullName evidence="1">Uncharacterized protein</fullName>
    </submittedName>
</protein>
<proteinExistence type="predicted"/>
<evidence type="ECO:0000313" key="1">
    <source>
        <dbReference type="EMBL" id="EEG36035.1"/>
    </source>
</evidence>
<organism evidence="1 2">
    <name type="scientific">Anaerobutyricum hallii DSM 3353</name>
    <dbReference type="NCBI Taxonomy" id="411469"/>
    <lineage>
        <taxon>Bacteria</taxon>
        <taxon>Bacillati</taxon>
        <taxon>Bacillota</taxon>
        <taxon>Clostridia</taxon>
        <taxon>Lachnospirales</taxon>
        <taxon>Lachnospiraceae</taxon>
        <taxon>Anaerobutyricum</taxon>
    </lineage>
</organism>
<sequence>MPCVKRRHDFHAGCFEFGSENVLLIIAEIKLYRIGAVSVCH</sequence>
<evidence type="ECO:0000313" key="2">
    <source>
        <dbReference type="Proteomes" id="UP000003174"/>
    </source>
</evidence>
<accession>C0EXJ7</accession>
<name>C0EXJ7_9FIRM</name>
<reference evidence="1 2" key="1">
    <citation type="submission" date="2009-01" db="EMBL/GenBank/DDBJ databases">
        <authorList>
            <person name="Fulton L."/>
            <person name="Clifton S."/>
            <person name="Fulton B."/>
            <person name="Xu J."/>
            <person name="Minx P."/>
            <person name="Pepin K.H."/>
            <person name="Johnson M."/>
            <person name="Bhonagiri V."/>
            <person name="Nash W.E."/>
            <person name="Mardis E.R."/>
            <person name="Wilson R.K."/>
        </authorList>
    </citation>
    <scope>NUCLEOTIDE SEQUENCE [LARGE SCALE GENOMIC DNA]</scope>
    <source>
        <strain evidence="1 2">DSM 3353</strain>
    </source>
</reference>
<reference evidence="1 2" key="2">
    <citation type="submission" date="2009-02" db="EMBL/GenBank/DDBJ databases">
        <title>Draft genome sequence of Eubacterium hallii (DSM 3353).</title>
        <authorList>
            <person name="Sudarsanam P."/>
            <person name="Ley R."/>
            <person name="Guruge J."/>
            <person name="Turnbaugh P.J."/>
            <person name="Mahowald M."/>
            <person name="Liep D."/>
            <person name="Gordon J."/>
        </authorList>
    </citation>
    <scope>NUCLEOTIDE SEQUENCE [LARGE SCALE GENOMIC DNA]</scope>
    <source>
        <strain evidence="1 2">DSM 3353</strain>
    </source>
</reference>
<comment type="caution">
    <text evidence="1">The sequence shown here is derived from an EMBL/GenBank/DDBJ whole genome shotgun (WGS) entry which is preliminary data.</text>
</comment>